<feature type="domain" description="Opacity-associated protein A LysM-like" evidence="1">
    <location>
        <begin position="97"/>
        <end position="180"/>
    </location>
</feature>
<name>A0ABX3UU65_9GAMM</name>
<evidence type="ECO:0000259" key="1">
    <source>
        <dbReference type="Pfam" id="PF04225"/>
    </source>
</evidence>
<reference evidence="3 4" key="1">
    <citation type="journal article" date="2017" name="Antonie Van Leeuwenhoek">
        <title>Phylogenomic resolution of the bacterial genus Pantoea and its relationship with Erwinia and Tatumella.</title>
        <authorList>
            <person name="Palmer M."/>
            <person name="Steenkamp E.T."/>
            <person name="Coetzee M.P."/>
            <person name="Chan W.Y."/>
            <person name="van Zyl E."/>
            <person name="De Maayer P."/>
            <person name="Coutinho T.A."/>
            <person name="Blom J."/>
            <person name="Smits T.H."/>
            <person name="Duffy B."/>
            <person name="Venter S.N."/>
        </authorList>
    </citation>
    <scope>NUCLEOTIDE SEQUENCE [LARGE SCALE GENOMIC DNA]</scope>
    <source>
        <strain evidence="3 4">LMG 5345</strain>
    </source>
</reference>
<dbReference type="InterPro" id="IPR013731">
    <property type="entry name" value="OapA_N"/>
</dbReference>
<dbReference type="Pfam" id="PF08525">
    <property type="entry name" value="OapA_N"/>
    <property type="match status" value="1"/>
</dbReference>
<gene>
    <name evidence="3" type="ORF">HA46_06150</name>
</gene>
<evidence type="ECO:0000313" key="4">
    <source>
        <dbReference type="Proteomes" id="UP000193785"/>
    </source>
</evidence>
<dbReference type="Pfam" id="PF04225">
    <property type="entry name" value="LysM_OapA"/>
    <property type="match status" value="1"/>
</dbReference>
<sequence length="181" mass="19895">MASEAPSRLPAWLSTVWHYTDNIRWMSPLPPAHRRGIVIALLVMLLAFLWPSSSPQYPVERQQTAGGEKEVPMQAEIYDQKAPQQNAQPPKADSQGEWRNYTIASGQTLAQLFRDNNLPVGDVFAMARVEGSDQPLSALQSGQQVKIRQNAQGVVTGLTVDGASGPVLFTRQPDGSFIRAQ</sequence>
<dbReference type="Proteomes" id="UP000193785">
    <property type="component" value="Unassembled WGS sequence"/>
</dbReference>
<dbReference type="Gene3D" id="3.10.450.350">
    <property type="match status" value="1"/>
</dbReference>
<keyword evidence="4" id="KW-1185">Reference proteome</keyword>
<comment type="caution">
    <text evidence="3">The sequence shown here is derived from an EMBL/GenBank/DDBJ whole genome shotgun (WGS) entry which is preliminary data.</text>
</comment>
<protein>
    <submittedName>
        <fullName evidence="3">Opacity-associated protein A</fullName>
    </submittedName>
</protein>
<feature type="domain" description="Opacity-associated protein A-like N-terminal" evidence="2">
    <location>
        <begin position="25"/>
        <end position="52"/>
    </location>
</feature>
<evidence type="ECO:0000313" key="3">
    <source>
        <dbReference type="EMBL" id="ORN00959.1"/>
    </source>
</evidence>
<dbReference type="InterPro" id="IPR007340">
    <property type="entry name" value="LysM_Opacity-associatedA"/>
</dbReference>
<proteinExistence type="predicted"/>
<accession>A0ABX3UU65</accession>
<dbReference type="EMBL" id="MLJJ01000008">
    <property type="protein sequence ID" value="ORN00959.1"/>
    <property type="molecule type" value="Genomic_DNA"/>
</dbReference>
<organism evidence="3 4">
    <name type="scientific">Pantoea septica</name>
    <dbReference type="NCBI Taxonomy" id="472695"/>
    <lineage>
        <taxon>Bacteria</taxon>
        <taxon>Pseudomonadati</taxon>
        <taxon>Pseudomonadota</taxon>
        <taxon>Gammaproteobacteria</taxon>
        <taxon>Enterobacterales</taxon>
        <taxon>Erwiniaceae</taxon>
        <taxon>Pantoea</taxon>
    </lineage>
</organism>
<evidence type="ECO:0000259" key="2">
    <source>
        <dbReference type="Pfam" id="PF08525"/>
    </source>
</evidence>